<reference evidence="1" key="1">
    <citation type="submission" date="2024-06" db="EMBL/GenBank/DDBJ databases">
        <title>Prevalence and characterization of methicillin-resistant Macrococcus spp. in food producing animals and meat in Switzerland in 2019.</title>
        <authorList>
            <person name="Keller J.E."/>
            <person name="Schwendener S."/>
            <person name="Neuenschwander J."/>
            <person name="Overesch G."/>
            <person name="Perreten V."/>
        </authorList>
    </citation>
    <scope>NUCLEOTIDE SEQUENCE</scope>
    <source>
        <strain evidence="1">19Msa1099</strain>
        <plasmid evidence="1">p19Msa1047_11</plasmid>
    </source>
</reference>
<organism evidence="1">
    <name type="scientific">Macrococcus psychrotolerans</name>
    <dbReference type="NCBI Taxonomy" id="3039389"/>
    <lineage>
        <taxon>Bacteria</taxon>
        <taxon>Bacillati</taxon>
        <taxon>Bacillota</taxon>
        <taxon>Bacilli</taxon>
        <taxon>Bacillales</taxon>
        <taxon>Staphylococcaceae</taxon>
        <taxon>Macrococcus</taxon>
    </lineage>
</organism>
<dbReference type="EMBL" id="CP079956">
    <property type="protein sequence ID" value="QYA34027.1"/>
    <property type="molecule type" value="Genomic_DNA"/>
</dbReference>
<accession>A0AAT9P702</accession>
<keyword evidence="1" id="KW-0614">Plasmid</keyword>
<gene>
    <name evidence="1" type="ORF">KYI10_11545</name>
</gene>
<dbReference type="AlphaFoldDB" id="A0AAT9P702"/>
<protein>
    <submittedName>
        <fullName evidence="1">Uncharacterized protein</fullName>
    </submittedName>
</protein>
<sequence>MAFEFNSEKTEKIKESLKKNDTNSRIDATDDVSSFLKKYLSNQYMK</sequence>
<name>A0AAT9P702_9STAP</name>
<proteinExistence type="predicted"/>
<geneLocation type="plasmid" evidence="1">
    <name>p19Msa1047_11</name>
</geneLocation>
<evidence type="ECO:0000313" key="1">
    <source>
        <dbReference type="EMBL" id="QYA34027.1"/>
    </source>
</evidence>